<evidence type="ECO:0000313" key="2">
    <source>
        <dbReference type="Proteomes" id="UP000275078"/>
    </source>
</evidence>
<sequence>MTRRAPLKLSAHTDDRTRVCKEEWKENLLLTVVALGMVREVPERSRTELDSSVRVIQGSSQVFEKDETKRNAGCGTYQKSEIERDTSYSLAAHSLRNEELETYENSSKGTYRIVFDRTSHPKKQPSVRQCWKRNYLALATRTLPLETEKTPAPPMLTMAFYESDQRGYTGDFQPYEAVKANNIFPTRTNISVRVLAARISKA</sequence>
<keyword evidence="2" id="KW-1185">Reference proteome</keyword>
<organism evidence="1 2">
    <name type="scientific">Ascobolus immersus RN42</name>
    <dbReference type="NCBI Taxonomy" id="1160509"/>
    <lineage>
        <taxon>Eukaryota</taxon>
        <taxon>Fungi</taxon>
        <taxon>Dikarya</taxon>
        <taxon>Ascomycota</taxon>
        <taxon>Pezizomycotina</taxon>
        <taxon>Pezizomycetes</taxon>
        <taxon>Pezizales</taxon>
        <taxon>Ascobolaceae</taxon>
        <taxon>Ascobolus</taxon>
    </lineage>
</organism>
<dbReference type="Proteomes" id="UP000275078">
    <property type="component" value="Unassembled WGS sequence"/>
</dbReference>
<accession>A0A3N4HGE2</accession>
<name>A0A3N4HGE2_ASCIM</name>
<reference evidence="1 2" key="1">
    <citation type="journal article" date="2018" name="Nat. Ecol. Evol.">
        <title>Pezizomycetes genomes reveal the molecular basis of ectomycorrhizal truffle lifestyle.</title>
        <authorList>
            <person name="Murat C."/>
            <person name="Payen T."/>
            <person name="Noel B."/>
            <person name="Kuo A."/>
            <person name="Morin E."/>
            <person name="Chen J."/>
            <person name="Kohler A."/>
            <person name="Krizsan K."/>
            <person name="Balestrini R."/>
            <person name="Da Silva C."/>
            <person name="Montanini B."/>
            <person name="Hainaut M."/>
            <person name="Levati E."/>
            <person name="Barry K.W."/>
            <person name="Belfiori B."/>
            <person name="Cichocki N."/>
            <person name="Clum A."/>
            <person name="Dockter R.B."/>
            <person name="Fauchery L."/>
            <person name="Guy J."/>
            <person name="Iotti M."/>
            <person name="Le Tacon F."/>
            <person name="Lindquist E.A."/>
            <person name="Lipzen A."/>
            <person name="Malagnac F."/>
            <person name="Mello A."/>
            <person name="Molinier V."/>
            <person name="Miyauchi S."/>
            <person name="Poulain J."/>
            <person name="Riccioni C."/>
            <person name="Rubini A."/>
            <person name="Sitrit Y."/>
            <person name="Splivallo R."/>
            <person name="Traeger S."/>
            <person name="Wang M."/>
            <person name="Zifcakova L."/>
            <person name="Wipf D."/>
            <person name="Zambonelli A."/>
            <person name="Paolocci F."/>
            <person name="Nowrousian M."/>
            <person name="Ottonello S."/>
            <person name="Baldrian P."/>
            <person name="Spatafora J.W."/>
            <person name="Henrissat B."/>
            <person name="Nagy L.G."/>
            <person name="Aury J.M."/>
            <person name="Wincker P."/>
            <person name="Grigoriev I.V."/>
            <person name="Bonfante P."/>
            <person name="Martin F.M."/>
        </authorList>
    </citation>
    <scope>NUCLEOTIDE SEQUENCE [LARGE SCALE GENOMIC DNA]</scope>
    <source>
        <strain evidence="1 2">RN42</strain>
    </source>
</reference>
<proteinExistence type="predicted"/>
<dbReference type="AlphaFoldDB" id="A0A3N4HGE2"/>
<evidence type="ECO:0000313" key="1">
    <source>
        <dbReference type="EMBL" id="RPA73172.1"/>
    </source>
</evidence>
<protein>
    <submittedName>
        <fullName evidence="1">Uncharacterized protein</fullName>
    </submittedName>
</protein>
<dbReference type="EMBL" id="ML119831">
    <property type="protein sequence ID" value="RPA73172.1"/>
    <property type="molecule type" value="Genomic_DNA"/>
</dbReference>
<gene>
    <name evidence="1" type="ORF">BJ508DRAFT_314074</name>
</gene>